<dbReference type="PANTHER" id="PTHR43877:SF2">
    <property type="entry name" value="AMINOALKYLPHOSPHONATE N-ACETYLTRANSFERASE-RELATED"/>
    <property type="match status" value="1"/>
</dbReference>
<dbReference type="SUPFAM" id="SSF55729">
    <property type="entry name" value="Acyl-CoA N-acyltransferases (Nat)"/>
    <property type="match status" value="1"/>
</dbReference>
<reference evidence="4 5" key="1">
    <citation type="submission" date="2020-04" db="EMBL/GenBank/DDBJ databases">
        <title>Bacillus sp. UniB3 isolated from commercial digestive syrup.</title>
        <authorList>
            <person name="Thorat V."/>
            <person name="Kirdat K."/>
            <person name="Tiwarekar B."/>
            <person name="Yadav A."/>
        </authorList>
    </citation>
    <scope>NUCLEOTIDE SEQUENCE [LARGE SCALE GENOMIC DNA]</scope>
    <source>
        <strain evidence="4 5">UniB3</strain>
    </source>
</reference>
<protein>
    <submittedName>
        <fullName evidence="4">GNAT family N-acetyltransferase</fullName>
    </submittedName>
</protein>
<dbReference type="CDD" id="cd04301">
    <property type="entry name" value="NAT_SF"/>
    <property type="match status" value="1"/>
</dbReference>
<dbReference type="AlphaFoldDB" id="A0A7Y0PKQ3"/>
<evidence type="ECO:0000259" key="3">
    <source>
        <dbReference type="PROSITE" id="PS51186"/>
    </source>
</evidence>
<comment type="caution">
    <text evidence="4">The sequence shown here is derived from an EMBL/GenBank/DDBJ whole genome shotgun (WGS) entry which is preliminary data.</text>
</comment>
<organism evidence="4 5">
    <name type="scientific">Niallia alba</name>
    <dbReference type="NCBI Taxonomy" id="2729105"/>
    <lineage>
        <taxon>Bacteria</taxon>
        <taxon>Bacillati</taxon>
        <taxon>Bacillota</taxon>
        <taxon>Bacilli</taxon>
        <taxon>Bacillales</taxon>
        <taxon>Bacillaceae</taxon>
        <taxon>Niallia</taxon>
    </lineage>
</organism>
<dbReference type="InterPro" id="IPR050832">
    <property type="entry name" value="Bact_Acetyltransf"/>
</dbReference>
<dbReference type="InterPro" id="IPR016181">
    <property type="entry name" value="Acyl_CoA_acyltransferase"/>
</dbReference>
<keyword evidence="1 4" id="KW-0808">Transferase</keyword>
<evidence type="ECO:0000313" key="5">
    <source>
        <dbReference type="Proteomes" id="UP000588491"/>
    </source>
</evidence>
<evidence type="ECO:0000256" key="2">
    <source>
        <dbReference type="ARBA" id="ARBA00023315"/>
    </source>
</evidence>
<evidence type="ECO:0000256" key="1">
    <source>
        <dbReference type="ARBA" id="ARBA00022679"/>
    </source>
</evidence>
<keyword evidence="5" id="KW-1185">Reference proteome</keyword>
<dbReference type="Proteomes" id="UP000588491">
    <property type="component" value="Unassembled WGS sequence"/>
</dbReference>
<name>A0A7Y0PKQ3_9BACI</name>
<dbReference type="Gene3D" id="3.40.630.30">
    <property type="match status" value="1"/>
</dbReference>
<gene>
    <name evidence="4" type="ORF">HHU08_03610</name>
</gene>
<dbReference type="EMBL" id="JABBPK010000001">
    <property type="protein sequence ID" value="NMO76098.1"/>
    <property type="molecule type" value="Genomic_DNA"/>
</dbReference>
<feature type="domain" description="N-acetyltransferase" evidence="3">
    <location>
        <begin position="1"/>
        <end position="152"/>
    </location>
</feature>
<proteinExistence type="predicted"/>
<evidence type="ECO:0000313" key="4">
    <source>
        <dbReference type="EMBL" id="NMO76098.1"/>
    </source>
</evidence>
<dbReference type="RefSeq" id="WP_169187812.1">
    <property type="nucleotide sequence ID" value="NZ_JABBPK010000001.1"/>
</dbReference>
<dbReference type="InterPro" id="IPR000182">
    <property type="entry name" value="GNAT_dom"/>
</dbReference>
<dbReference type="PANTHER" id="PTHR43877">
    <property type="entry name" value="AMINOALKYLPHOSPHONATE N-ACETYLTRANSFERASE-RELATED-RELATED"/>
    <property type="match status" value="1"/>
</dbReference>
<dbReference type="PROSITE" id="PS51186">
    <property type="entry name" value="GNAT"/>
    <property type="match status" value="1"/>
</dbReference>
<sequence length="153" mass="17709">MRVREFQTGDIPQLVHLMDQLGYPTSLEKLEGRFSKIQSQPNYYTLVAELNNKVVGMVGLCHNLFYEYDSSYVRIVAFIVDHRRKGIGQKLMNEAEKWAIGQEATYIMLNSGNREERKIAHKFYLNMGYKDKSTGFSKPLGKRIIKNGKDLKL</sequence>
<keyword evidence="2" id="KW-0012">Acyltransferase</keyword>
<dbReference type="Pfam" id="PF00583">
    <property type="entry name" value="Acetyltransf_1"/>
    <property type="match status" value="1"/>
</dbReference>
<dbReference type="GO" id="GO:0016747">
    <property type="term" value="F:acyltransferase activity, transferring groups other than amino-acyl groups"/>
    <property type="evidence" value="ECO:0007669"/>
    <property type="project" value="InterPro"/>
</dbReference>
<accession>A0A7Y0PKQ3</accession>